<dbReference type="GO" id="GO:0000166">
    <property type="term" value="F:nucleotide binding"/>
    <property type="evidence" value="ECO:0007669"/>
    <property type="project" value="UniProtKB-KW"/>
</dbReference>
<organism evidence="8 9">
    <name type="scientific">Gemella morbillorum</name>
    <dbReference type="NCBI Taxonomy" id="29391"/>
    <lineage>
        <taxon>Bacteria</taxon>
        <taxon>Bacillati</taxon>
        <taxon>Bacillota</taxon>
        <taxon>Bacilli</taxon>
        <taxon>Bacillales</taxon>
        <taxon>Gemellaceae</taxon>
        <taxon>Gemella</taxon>
    </lineage>
</organism>
<dbReference type="Gene3D" id="3.30.1220.10">
    <property type="entry name" value="CobW-like, C-terminal domain"/>
    <property type="match status" value="1"/>
</dbReference>
<keyword evidence="2" id="KW-0378">Hydrolase</keyword>
<dbReference type="PANTHER" id="PTHR13748">
    <property type="entry name" value="COBW-RELATED"/>
    <property type="match status" value="1"/>
</dbReference>
<keyword evidence="1" id="KW-0547">Nucleotide-binding</keyword>
<accession>A0AAP9KTY1</accession>
<proteinExistence type="inferred from homology"/>
<dbReference type="Proteomes" id="UP000425411">
    <property type="component" value="Chromosome"/>
</dbReference>
<dbReference type="InterPro" id="IPR051316">
    <property type="entry name" value="Zinc-reg_GTPase_activator"/>
</dbReference>
<reference evidence="8 9" key="1">
    <citation type="submission" date="2019-11" db="EMBL/GenBank/DDBJ databases">
        <title>FDA dAtabase for Regulatory Grade micrObial Sequences (FDA-ARGOS): Supporting development and validation of Infectious Disease Dx tests.</title>
        <authorList>
            <person name="Turner S."/>
            <person name="Byrd R."/>
            <person name="Tallon L."/>
            <person name="Sadzewicz L."/>
            <person name="Vavikolanu K."/>
            <person name="Mehta A."/>
            <person name="Aluvathingal J."/>
            <person name="Nadendla S."/>
            <person name="Myers T."/>
            <person name="Yan Y."/>
            <person name="Sichtig H."/>
        </authorList>
    </citation>
    <scope>NUCLEOTIDE SEQUENCE [LARGE SCALE GENOMIC DNA]</scope>
    <source>
        <strain evidence="8 9">FDAARGOS_741</strain>
    </source>
</reference>
<protein>
    <recommendedName>
        <fullName evidence="10">GTP-binding protein</fullName>
    </recommendedName>
</protein>
<dbReference type="InterPro" id="IPR036627">
    <property type="entry name" value="CobW-likC_sf"/>
</dbReference>
<evidence type="ECO:0000259" key="7">
    <source>
        <dbReference type="Pfam" id="PF07683"/>
    </source>
</evidence>
<dbReference type="SUPFAM" id="SSF52540">
    <property type="entry name" value="P-loop containing nucleoside triphosphate hydrolases"/>
    <property type="match status" value="1"/>
</dbReference>
<feature type="domain" description="CobW/HypB/UreG nucleotide-binding" evidence="6">
    <location>
        <begin position="3"/>
        <end position="165"/>
    </location>
</feature>
<name>A0AAP9KTY1_9BACL</name>
<evidence type="ECO:0000256" key="5">
    <source>
        <dbReference type="ARBA" id="ARBA00049117"/>
    </source>
</evidence>
<dbReference type="SUPFAM" id="SSF90002">
    <property type="entry name" value="Hypothetical protein YjiA, C-terminal domain"/>
    <property type="match status" value="1"/>
</dbReference>
<dbReference type="PANTHER" id="PTHR13748:SF62">
    <property type="entry name" value="COBW DOMAIN-CONTAINING PROTEIN"/>
    <property type="match status" value="1"/>
</dbReference>
<evidence type="ECO:0000259" key="6">
    <source>
        <dbReference type="Pfam" id="PF02492"/>
    </source>
</evidence>
<feature type="domain" description="CobW C-terminal" evidence="7">
    <location>
        <begin position="246"/>
        <end position="306"/>
    </location>
</feature>
<dbReference type="Pfam" id="PF02492">
    <property type="entry name" value="cobW"/>
    <property type="match status" value="1"/>
</dbReference>
<evidence type="ECO:0008006" key="10">
    <source>
        <dbReference type="Google" id="ProtNLM"/>
    </source>
</evidence>
<comment type="catalytic activity">
    <reaction evidence="5">
        <text>GTP + H2O = GDP + phosphate + H(+)</text>
        <dbReference type="Rhea" id="RHEA:19669"/>
        <dbReference type="ChEBI" id="CHEBI:15377"/>
        <dbReference type="ChEBI" id="CHEBI:15378"/>
        <dbReference type="ChEBI" id="CHEBI:37565"/>
        <dbReference type="ChEBI" id="CHEBI:43474"/>
        <dbReference type="ChEBI" id="CHEBI:58189"/>
    </reaction>
    <physiologicalReaction direction="left-to-right" evidence="5">
        <dbReference type="Rhea" id="RHEA:19670"/>
    </physiologicalReaction>
</comment>
<keyword evidence="9" id="KW-1185">Reference proteome</keyword>
<evidence type="ECO:0000256" key="4">
    <source>
        <dbReference type="ARBA" id="ARBA00034320"/>
    </source>
</evidence>
<dbReference type="EMBL" id="CP046314">
    <property type="protein sequence ID" value="QGS09567.1"/>
    <property type="molecule type" value="Genomic_DNA"/>
</dbReference>
<sequence>MKIILITGFLGAGKTRFIKTLVKKTTKSIVILENEFGDLNLDGEYLKNNNNNQDDIKVWELTNGCICCSTNLDFTHSILTIANTINPEFLIIEPSGVAKIKNIIEKIKVISYERIELGLPILIIDSKNLDNILNNYSEYLDDELKYNGLVAVSKSESMTDQQFLKIKSELNINNKSVFPLAHYSKWEDDIWEYIFNTSGTIEKIGNELSLRLKVNKNKIEKKLDQYTIENIQINSLDKLSYLLLYLMSKRLGNIERVKGYLTIKNNNYKFDLVGTNYEITGSEETFGNNVVIIGTDLKKDKLKTLFID</sequence>
<dbReference type="InterPro" id="IPR027417">
    <property type="entry name" value="P-loop_NTPase"/>
</dbReference>
<evidence type="ECO:0000313" key="9">
    <source>
        <dbReference type="Proteomes" id="UP000425411"/>
    </source>
</evidence>
<dbReference type="GO" id="GO:0016787">
    <property type="term" value="F:hydrolase activity"/>
    <property type="evidence" value="ECO:0007669"/>
    <property type="project" value="UniProtKB-KW"/>
</dbReference>
<dbReference type="Pfam" id="PF07683">
    <property type="entry name" value="CobW_C"/>
    <property type="match status" value="1"/>
</dbReference>
<evidence type="ECO:0000256" key="3">
    <source>
        <dbReference type="ARBA" id="ARBA00023186"/>
    </source>
</evidence>
<evidence type="ECO:0000256" key="2">
    <source>
        <dbReference type="ARBA" id="ARBA00022801"/>
    </source>
</evidence>
<dbReference type="GO" id="GO:0005737">
    <property type="term" value="C:cytoplasm"/>
    <property type="evidence" value="ECO:0007669"/>
    <property type="project" value="TreeGrafter"/>
</dbReference>
<keyword evidence="3" id="KW-0143">Chaperone</keyword>
<dbReference type="AlphaFoldDB" id="A0AAP9KTY1"/>
<gene>
    <name evidence="8" type="ORF">FOC49_06560</name>
</gene>
<comment type="similarity">
    <text evidence="4">Belongs to the SIMIBI class G3E GTPase family. ZNG1 subfamily.</text>
</comment>
<evidence type="ECO:0000313" key="8">
    <source>
        <dbReference type="EMBL" id="QGS09567.1"/>
    </source>
</evidence>
<dbReference type="InterPro" id="IPR003495">
    <property type="entry name" value="CobW/HypB/UreG_nucleotide-bd"/>
</dbReference>
<dbReference type="Gene3D" id="3.40.50.300">
    <property type="entry name" value="P-loop containing nucleotide triphosphate hydrolases"/>
    <property type="match status" value="1"/>
</dbReference>
<dbReference type="RefSeq" id="WP_004632209.1">
    <property type="nucleotide sequence ID" value="NZ_CP046314.1"/>
</dbReference>
<dbReference type="InterPro" id="IPR011629">
    <property type="entry name" value="CobW-like_C"/>
</dbReference>
<evidence type="ECO:0000256" key="1">
    <source>
        <dbReference type="ARBA" id="ARBA00022741"/>
    </source>
</evidence>